<keyword evidence="2" id="KW-1003">Cell membrane</keyword>
<proteinExistence type="predicted"/>
<keyword evidence="7" id="KW-1185">Reference proteome</keyword>
<dbReference type="Proteomes" id="UP000254889">
    <property type="component" value="Chromosome"/>
</dbReference>
<dbReference type="OrthoDB" id="9811214at2"/>
<dbReference type="PANTHER" id="PTHR43646:SF2">
    <property type="entry name" value="GLYCOSYLTRANSFERASE 2-LIKE DOMAIN-CONTAINING PROTEIN"/>
    <property type="match status" value="1"/>
</dbReference>
<dbReference type="GO" id="GO:0016757">
    <property type="term" value="F:glycosyltransferase activity"/>
    <property type="evidence" value="ECO:0007669"/>
    <property type="project" value="UniProtKB-KW"/>
</dbReference>
<accession>A0A346A2I4</accession>
<evidence type="ECO:0000256" key="5">
    <source>
        <dbReference type="ARBA" id="ARBA00023136"/>
    </source>
</evidence>
<dbReference type="AlphaFoldDB" id="A0A346A2I4"/>
<evidence type="ECO:0000256" key="3">
    <source>
        <dbReference type="ARBA" id="ARBA00022676"/>
    </source>
</evidence>
<dbReference type="PANTHER" id="PTHR43646">
    <property type="entry name" value="GLYCOSYLTRANSFERASE"/>
    <property type="match status" value="1"/>
</dbReference>
<evidence type="ECO:0000313" key="6">
    <source>
        <dbReference type="EMBL" id="AXK83381.1"/>
    </source>
</evidence>
<keyword evidence="3" id="KW-0328">Glycosyltransferase</keyword>
<dbReference type="EMBL" id="CP031417">
    <property type="protein sequence ID" value="AXK83381.1"/>
    <property type="molecule type" value="Genomic_DNA"/>
</dbReference>
<reference evidence="6 7" key="1">
    <citation type="submission" date="2018-07" db="EMBL/GenBank/DDBJ databases">
        <authorList>
            <person name="Quirk P.G."/>
            <person name="Krulwich T.A."/>
        </authorList>
    </citation>
    <scope>NUCLEOTIDE SEQUENCE [LARGE SCALE GENOMIC DNA]</scope>
    <source>
        <strain evidence="6 7">CC-BB4</strain>
    </source>
</reference>
<dbReference type="GO" id="GO:0005886">
    <property type="term" value="C:plasma membrane"/>
    <property type="evidence" value="ECO:0007669"/>
    <property type="project" value="UniProtKB-SubCell"/>
</dbReference>
<organism evidence="6 7">
    <name type="scientific">Pseudolabrys taiwanensis</name>
    <dbReference type="NCBI Taxonomy" id="331696"/>
    <lineage>
        <taxon>Bacteria</taxon>
        <taxon>Pseudomonadati</taxon>
        <taxon>Pseudomonadota</taxon>
        <taxon>Alphaproteobacteria</taxon>
        <taxon>Hyphomicrobiales</taxon>
        <taxon>Xanthobacteraceae</taxon>
        <taxon>Pseudolabrys</taxon>
    </lineage>
</organism>
<evidence type="ECO:0000256" key="2">
    <source>
        <dbReference type="ARBA" id="ARBA00022475"/>
    </source>
</evidence>
<sequence>MLSAIIATHESERPLVPTLAALVPGATAGLLTEVVIADAASADETAEVADIAGCRFMSSREPVGGRLRAAAASTRTPWLLFLRPGTVPEPGWVAAAENFMAATSASEAPRAAIFRPSSAADALRPAWAELLTLLRATLVGGARPEQGLLIPRRLYDSVGGHPAGNDAEAALLRKLGRRRLAMLPVGARPPR</sequence>
<protein>
    <submittedName>
        <fullName evidence="6">Glycosyl transferase</fullName>
    </submittedName>
</protein>
<keyword evidence="4 6" id="KW-0808">Transferase</keyword>
<dbReference type="KEGG" id="ptaw:DW352_24370"/>
<evidence type="ECO:0000313" key="7">
    <source>
        <dbReference type="Proteomes" id="UP000254889"/>
    </source>
</evidence>
<evidence type="ECO:0000256" key="4">
    <source>
        <dbReference type="ARBA" id="ARBA00022679"/>
    </source>
</evidence>
<dbReference type="SUPFAM" id="SSF53448">
    <property type="entry name" value="Nucleotide-diphospho-sugar transferases"/>
    <property type="match status" value="1"/>
</dbReference>
<gene>
    <name evidence="6" type="ORF">DW352_24370</name>
</gene>
<evidence type="ECO:0000256" key="1">
    <source>
        <dbReference type="ARBA" id="ARBA00004236"/>
    </source>
</evidence>
<comment type="subcellular location">
    <subcellularLocation>
        <location evidence="1">Cell membrane</location>
    </subcellularLocation>
</comment>
<dbReference type="InterPro" id="IPR029044">
    <property type="entry name" value="Nucleotide-diphossugar_trans"/>
</dbReference>
<dbReference type="RefSeq" id="WP_115693760.1">
    <property type="nucleotide sequence ID" value="NZ_CP031417.1"/>
</dbReference>
<keyword evidence="5" id="KW-0472">Membrane</keyword>
<name>A0A346A2I4_9HYPH</name>
<dbReference type="Gene3D" id="3.90.550.10">
    <property type="entry name" value="Spore Coat Polysaccharide Biosynthesis Protein SpsA, Chain A"/>
    <property type="match status" value="1"/>
</dbReference>